<protein>
    <submittedName>
        <fullName evidence="1">Uncharacterized protein</fullName>
    </submittedName>
</protein>
<accession>A0A6J4KCV6</accession>
<evidence type="ECO:0000313" key="1">
    <source>
        <dbReference type="EMBL" id="CAA9301449.1"/>
    </source>
</evidence>
<gene>
    <name evidence="1" type="ORF">AVDCRST_MAG56-5458</name>
</gene>
<proteinExistence type="predicted"/>
<name>A0A6J4KCV6_9SPHI</name>
<dbReference type="AlphaFoldDB" id="A0A6J4KCV6"/>
<reference evidence="1" key="1">
    <citation type="submission" date="2020-02" db="EMBL/GenBank/DDBJ databases">
        <authorList>
            <person name="Meier V. D."/>
        </authorList>
    </citation>
    <scope>NUCLEOTIDE SEQUENCE</scope>
    <source>
        <strain evidence="1">AVDCRST_MAG56</strain>
    </source>
</reference>
<dbReference type="EMBL" id="CADCTQ010000453">
    <property type="protein sequence ID" value="CAA9301449.1"/>
    <property type="molecule type" value="Genomic_DNA"/>
</dbReference>
<organism evidence="1">
    <name type="scientific">uncultured Cytophagales bacterium</name>
    <dbReference type="NCBI Taxonomy" id="158755"/>
    <lineage>
        <taxon>Bacteria</taxon>
        <taxon>Pseudomonadati</taxon>
        <taxon>Bacteroidota</taxon>
        <taxon>Sphingobacteriia</taxon>
        <taxon>Sphingobacteriales</taxon>
        <taxon>environmental samples</taxon>
    </lineage>
</organism>
<sequence>MSERLNLDLPEGLNLDLLDGKMNRMDREGQDLGWMGRMLGYAMQLAIF</sequence>